<sequence length="145" mass="16132">MSGSNIACLFTEGQITLPEDYQDRTVNAFTASAANAPAFTLSRDTLADGEALPAYIDRQLMLMQKHIKGWKQTERGPAVLGDDLLKGECVHANFLRDGKRTWQQQSVFTPDNHKVLVFTMTSMSAISDADQAQFQTLLKSFRFNA</sequence>
<reference evidence="1 2" key="1">
    <citation type="submission" date="2018-05" db="EMBL/GenBank/DDBJ databases">
        <title>Genomic Encyclopedia of Type Strains, Phase IV (KMG-V): Genome sequencing to study the core and pangenomes of soil and plant-associated prokaryotes.</title>
        <authorList>
            <person name="Whitman W."/>
        </authorList>
    </citation>
    <scope>NUCLEOTIDE SEQUENCE [LARGE SCALE GENOMIC DNA]</scope>
    <source>
        <strain evidence="1 2">PNA 200-10</strain>
    </source>
</reference>
<dbReference type="AlphaFoldDB" id="A0A2V2BKC2"/>
<accession>A0A2V2BKC2</accession>
<dbReference type="Gene3D" id="3.40.1000.10">
    <property type="entry name" value="Mog1/PsbP, alpha/beta/alpha sandwich"/>
    <property type="match status" value="1"/>
</dbReference>
<dbReference type="Pfam" id="PF08786">
    <property type="entry name" value="DcrB"/>
    <property type="match status" value="1"/>
</dbReference>
<dbReference type="Proteomes" id="UP000245981">
    <property type="component" value="Unassembled WGS sequence"/>
</dbReference>
<protein>
    <recommendedName>
        <fullName evidence="3">DUF1795 domain-containing protein</fullName>
    </recommendedName>
</protein>
<name>A0A2V2BKC2_9GAMM</name>
<dbReference type="InterPro" id="IPR016123">
    <property type="entry name" value="Mog1/PsbP_a/b/a-sand"/>
</dbReference>
<gene>
    <name evidence="1" type="ORF">C7431_104168</name>
</gene>
<dbReference type="STRING" id="574096.HA38_15495"/>
<dbReference type="InterPro" id="IPR014894">
    <property type="entry name" value="DcrB/EagT6"/>
</dbReference>
<dbReference type="SUPFAM" id="SSF55724">
    <property type="entry name" value="Mog1p/PsbP-like"/>
    <property type="match status" value="1"/>
</dbReference>
<evidence type="ECO:0000313" key="2">
    <source>
        <dbReference type="Proteomes" id="UP000245981"/>
    </source>
</evidence>
<evidence type="ECO:0000313" key="1">
    <source>
        <dbReference type="EMBL" id="PWK97491.1"/>
    </source>
</evidence>
<evidence type="ECO:0008006" key="3">
    <source>
        <dbReference type="Google" id="ProtNLM"/>
    </source>
</evidence>
<dbReference type="EMBL" id="QGHF01000004">
    <property type="protein sequence ID" value="PWK97491.1"/>
    <property type="molecule type" value="Genomic_DNA"/>
</dbReference>
<organism evidence="1 2">
    <name type="scientific">Pantoea allii</name>
    <dbReference type="NCBI Taxonomy" id="574096"/>
    <lineage>
        <taxon>Bacteria</taxon>
        <taxon>Pseudomonadati</taxon>
        <taxon>Pseudomonadota</taxon>
        <taxon>Gammaproteobacteria</taxon>
        <taxon>Enterobacterales</taxon>
        <taxon>Erwiniaceae</taxon>
        <taxon>Pantoea</taxon>
    </lineage>
</organism>
<dbReference type="OrthoDB" id="9012334at2"/>
<comment type="caution">
    <text evidence="1">The sequence shown here is derived from an EMBL/GenBank/DDBJ whole genome shotgun (WGS) entry which is preliminary data.</text>
</comment>
<dbReference type="RefSeq" id="WP_109717135.1">
    <property type="nucleotide sequence ID" value="NZ_QGHF01000004.1"/>
</dbReference>
<proteinExistence type="predicted"/>